<accession>A0A926Q2X1</accession>
<evidence type="ECO:0000313" key="3">
    <source>
        <dbReference type="Proteomes" id="UP000653730"/>
    </source>
</evidence>
<feature type="chain" id="PRO_5037502967" evidence="1">
    <location>
        <begin position="23"/>
        <end position="96"/>
    </location>
</feature>
<dbReference type="RefSeq" id="WP_187964280.1">
    <property type="nucleotide sequence ID" value="NZ_JACVDC010000006.1"/>
</dbReference>
<dbReference type="InterPro" id="IPR045391">
    <property type="entry name" value="DUF6520"/>
</dbReference>
<dbReference type="Pfam" id="PF20130">
    <property type="entry name" value="DUF6520"/>
    <property type="match status" value="1"/>
</dbReference>
<gene>
    <name evidence="2" type="ORF">IBL28_04075</name>
</gene>
<dbReference type="AlphaFoldDB" id="A0A926Q2X1"/>
<evidence type="ECO:0000256" key="1">
    <source>
        <dbReference type="SAM" id="SignalP"/>
    </source>
</evidence>
<dbReference type="EMBL" id="JACVDC010000006">
    <property type="protein sequence ID" value="MBC9795130.1"/>
    <property type="molecule type" value="Genomic_DNA"/>
</dbReference>
<protein>
    <submittedName>
        <fullName evidence="2">Uncharacterized protein</fullName>
    </submittedName>
</protein>
<proteinExistence type="predicted"/>
<comment type="caution">
    <text evidence="2">The sequence shown here is derived from an EMBL/GenBank/DDBJ whole genome shotgun (WGS) entry which is preliminary data.</text>
</comment>
<organism evidence="2 3">
    <name type="scientific">Sinomicrobium weinanense</name>
    <dbReference type="NCBI Taxonomy" id="2842200"/>
    <lineage>
        <taxon>Bacteria</taxon>
        <taxon>Pseudomonadati</taxon>
        <taxon>Bacteroidota</taxon>
        <taxon>Flavobacteriia</taxon>
        <taxon>Flavobacteriales</taxon>
        <taxon>Flavobacteriaceae</taxon>
        <taxon>Sinomicrobium</taxon>
    </lineage>
</organism>
<keyword evidence="1" id="KW-0732">Signal</keyword>
<feature type="signal peptide" evidence="1">
    <location>
        <begin position="1"/>
        <end position="22"/>
    </location>
</feature>
<dbReference type="Proteomes" id="UP000653730">
    <property type="component" value="Unassembled WGS sequence"/>
</dbReference>
<name>A0A926Q2X1_9FLAO</name>
<reference evidence="2 3" key="1">
    <citation type="submission" date="2020-09" db="EMBL/GenBank/DDBJ databases">
        <title>Sinomicrobium weinanense sp. nov., a halophilic bacteria isolated from saline-alkali soil.</title>
        <authorList>
            <person name="Wu P."/>
            <person name="Ren H."/>
            <person name="Mei Y."/>
            <person name="Liang Y."/>
            <person name="Chen Z."/>
        </authorList>
    </citation>
    <scope>NUCLEOTIDE SEQUENCE [LARGE SCALE GENOMIC DNA]</scope>
    <source>
        <strain evidence="2 3">FJxs</strain>
    </source>
</reference>
<sequence>MKKLKVILSSVAFVSAITLAFAFSSTNNVEKASLVQAFGEFSIGCELGTLLDTNCSPIHTGEICRVRKEVSPGVFEERDAFDQKINGQCVDQLRLP</sequence>
<keyword evidence="3" id="KW-1185">Reference proteome</keyword>
<evidence type="ECO:0000313" key="2">
    <source>
        <dbReference type="EMBL" id="MBC9795130.1"/>
    </source>
</evidence>